<feature type="chain" id="PRO_5046671550" description="Secreted protein" evidence="1">
    <location>
        <begin position="20"/>
        <end position="45"/>
    </location>
</feature>
<keyword evidence="3" id="KW-1185">Reference proteome</keyword>
<evidence type="ECO:0000313" key="3">
    <source>
        <dbReference type="Proteomes" id="UP001549291"/>
    </source>
</evidence>
<accession>A0ABV2RN11</accession>
<evidence type="ECO:0000256" key="1">
    <source>
        <dbReference type="SAM" id="SignalP"/>
    </source>
</evidence>
<sequence length="45" mass="4351">MSFPGCALASAISSPMSFAGTLVATTSISGTVATSVTGVRSLEVS</sequence>
<evidence type="ECO:0008006" key="4">
    <source>
        <dbReference type="Google" id="ProtNLM"/>
    </source>
</evidence>
<protein>
    <recommendedName>
        <fullName evidence="4">Secreted protein</fullName>
    </recommendedName>
</protein>
<evidence type="ECO:0000313" key="2">
    <source>
        <dbReference type="EMBL" id="MET4717960.1"/>
    </source>
</evidence>
<gene>
    <name evidence="2" type="ORF">ABIF63_002066</name>
</gene>
<dbReference type="EMBL" id="JBEPTQ010000002">
    <property type="protein sequence ID" value="MET4717960.1"/>
    <property type="molecule type" value="Genomic_DNA"/>
</dbReference>
<name>A0ABV2RN11_BRAJP</name>
<dbReference type="Proteomes" id="UP001549291">
    <property type="component" value="Unassembled WGS sequence"/>
</dbReference>
<feature type="signal peptide" evidence="1">
    <location>
        <begin position="1"/>
        <end position="19"/>
    </location>
</feature>
<proteinExistence type="predicted"/>
<comment type="caution">
    <text evidence="2">The sequence shown here is derived from an EMBL/GenBank/DDBJ whole genome shotgun (WGS) entry which is preliminary data.</text>
</comment>
<keyword evidence="1" id="KW-0732">Signal</keyword>
<organism evidence="2 3">
    <name type="scientific">Bradyrhizobium japonicum</name>
    <dbReference type="NCBI Taxonomy" id="375"/>
    <lineage>
        <taxon>Bacteria</taxon>
        <taxon>Pseudomonadati</taxon>
        <taxon>Pseudomonadota</taxon>
        <taxon>Alphaproteobacteria</taxon>
        <taxon>Hyphomicrobiales</taxon>
        <taxon>Nitrobacteraceae</taxon>
        <taxon>Bradyrhizobium</taxon>
    </lineage>
</organism>
<reference evidence="2 3" key="1">
    <citation type="submission" date="2024-06" db="EMBL/GenBank/DDBJ databases">
        <title>Genomic Encyclopedia of Type Strains, Phase V (KMG-V): Genome sequencing to study the core and pangenomes of soil and plant-associated prokaryotes.</title>
        <authorList>
            <person name="Whitman W."/>
        </authorList>
    </citation>
    <scope>NUCLEOTIDE SEQUENCE [LARGE SCALE GENOMIC DNA]</scope>
    <source>
        <strain evidence="2 3">USDA 160</strain>
    </source>
</reference>